<accession>A0A0H3JWT2</accession>
<keyword evidence="4" id="KW-0418">Kinase</keyword>
<dbReference type="RefSeq" id="WP_001001347.1">
    <property type="nucleotide sequence ID" value="NC_002758.2"/>
</dbReference>
<proteinExistence type="predicted"/>
<evidence type="ECO:0000256" key="2">
    <source>
        <dbReference type="ARBA" id="ARBA00022679"/>
    </source>
</evidence>
<evidence type="ECO:0000256" key="3">
    <source>
        <dbReference type="ARBA" id="ARBA00022741"/>
    </source>
</evidence>
<protein>
    <recommendedName>
        <fullName evidence="1">non-specific serine/threonine protein kinase</fullName>
        <ecNumber evidence="1">2.7.11.1</ecNumber>
    </recommendedName>
</protein>
<dbReference type="Proteomes" id="UP000002481">
    <property type="component" value="Chromosome"/>
</dbReference>
<dbReference type="GO" id="GO:0004674">
    <property type="term" value="F:protein serine/threonine kinase activity"/>
    <property type="evidence" value="ECO:0007669"/>
    <property type="project" value="UniProtKB-EC"/>
</dbReference>
<dbReference type="Gene3D" id="1.10.510.10">
    <property type="entry name" value="Transferase(Phosphotransferase) domain 1"/>
    <property type="match status" value="1"/>
</dbReference>
<dbReference type="PANTHER" id="PTHR43289">
    <property type="entry name" value="MITOGEN-ACTIVATED PROTEIN KINASE KINASE KINASE 20-RELATED"/>
    <property type="match status" value="1"/>
</dbReference>
<dbReference type="PANTHER" id="PTHR43289:SF6">
    <property type="entry name" value="SERINE_THREONINE-PROTEIN KINASE NEKL-3"/>
    <property type="match status" value="1"/>
</dbReference>
<keyword evidence="5" id="KW-0067">ATP-binding</keyword>
<reference evidence="7 8" key="1">
    <citation type="journal article" date="2001" name="Lancet">
        <title>Whole genome sequencing of meticillin-resistant Staphylococcus aureus.</title>
        <authorList>
            <person name="Kuroda M."/>
            <person name="Ohta T."/>
            <person name="Uchiyama I."/>
            <person name="Baba T."/>
            <person name="Yuzawa H."/>
            <person name="Kobayashi I."/>
            <person name="Cui L."/>
            <person name="Oguchi A."/>
            <person name="Aoki K."/>
            <person name="Nagai Y."/>
            <person name="Lian J."/>
            <person name="Ito T."/>
            <person name="Kanamori M."/>
            <person name="Matsumaru H."/>
            <person name="Maruyama A."/>
            <person name="Murakami H."/>
            <person name="Hosoyama A."/>
            <person name="Mizutani-Ui Y."/>
            <person name="Takahashi N.K."/>
            <person name="Sawano T."/>
            <person name="Inoue R."/>
            <person name="Kaito C."/>
            <person name="Sekimizu K."/>
            <person name="Hirakawa H."/>
            <person name="Kuhara S."/>
            <person name="Goto S."/>
            <person name="Yabuzaki J."/>
            <person name="Kanehisa M."/>
            <person name="Yamashita A."/>
            <person name="Oshima K."/>
            <person name="Furuya K."/>
            <person name="Yoshino C."/>
            <person name="Shiba T."/>
            <person name="Hattori M."/>
            <person name="Ogasawara N."/>
            <person name="Hayashi H."/>
            <person name="Hiramatsu K."/>
        </authorList>
    </citation>
    <scope>NUCLEOTIDE SEQUENCE [LARGE SCALE GENOMIC DNA]</scope>
    <source>
        <strain evidence="8">Mu50 / ATCC 700699</strain>
    </source>
</reference>
<dbReference type="EMBL" id="BA000017">
    <property type="protein sequence ID" value="BAB56243.1"/>
    <property type="molecule type" value="Genomic_DNA"/>
</dbReference>
<dbReference type="InterPro" id="IPR011009">
    <property type="entry name" value="Kinase-like_dom_sf"/>
</dbReference>
<dbReference type="InterPro" id="IPR000719">
    <property type="entry name" value="Prot_kinase_dom"/>
</dbReference>
<evidence type="ECO:0000259" key="6">
    <source>
        <dbReference type="PROSITE" id="PS50011"/>
    </source>
</evidence>
<dbReference type="EC" id="2.7.11.1" evidence="1"/>
<evidence type="ECO:0000313" key="8">
    <source>
        <dbReference type="Proteomes" id="UP000002481"/>
    </source>
</evidence>
<dbReference type="HOGENOM" id="CLU_042023_0_0_9"/>
<keyword evidence="3" id="KW-0547">Nucleotide-binding</keyword>
<organism evidence="7 8">
    <name type="scientific">Staphylococcus aureus (strain Mu50 / ATCC 700699)</name>
    <dbReference type="NCBI Taxonomy" id="158878"/>
    <lineage>
        <taxon>Bacteria</taxon>
        <taxon>Bacillati</taxon>
        <taxon>Bacillota</taxon>
        <taxon>Bacilli</taxon>
        <taxon>Bacillales</taxon>
        <taxon>Staphylococcaceae</taxon>
        <taxon>Staphylococcus</taxon>
    </lineage>
</organism>
<dbReference type="GO" id="GO:0005524">
    <property type="term" value="F:ATP binding"/>
    <property type="evidence" value="ECO:0007669"/>
    <property type="project" value="UniProtKB-KW"/>
</dbReference>
<dbReference type="Pfam" id="PF00069">
    <property type="entry name" value="Pkinase"/>
    <property type="match status" value="1"/>
</dbReference>
<evidence type="ECO:0000256" key="4">
    <source>
        <dbReference type="ARBA" id="ARBA00022777"/>
    </source>
</evidence>
<evidence type="ECO:0000256" key="1">
    <source>
        <dbReference type="ARBA" id="ARBA00012513"/>
    </source>
</evidence>
<evidence type="ECO:0000313" key="7">
    <source>
        <dbReference type="EMBL" id="BAB56243.1"/>
    </source>
</evidence>
<dbReference type="KEGG" id="sav:SAV0081"/>
<gene>
    <name evidence="7" type="ordered locus">SAV0081</name>
</gene>
<dbReference type="AlphaFoldDB" id="A0A0H3JWT2"/>
<keyword evidence="2" id="KW-0808">Transferase</keyword>
<dbReference type="SUPFAM" id="SSF56112">
    <property type="entry name" value="Protein kinase-like (PK-like)"/>
    <property type="match status" value="1"/>
</dbReference>
<evidence type="ECO:0000256" key="5">
    <source>
        <dbReference type="ARBA" id="ARBA00022840"/>
    </source>
</evidence>
<sequence length="502" mass="58732">MNEEILREVADIFIGDDRDSIYDYKTGNELVRFFNHYFNKGDIYQAPFPSRWLYVVKHLQTLIQERKINQFFTLILSNHYIKYELKIDEVEAAKQAAKALKLFNKRLNHYGYYITGTNNARYFMDKDEDTESIGYGGYANIYLQKSTGLAVKKLKEEYLTDSSIKSRFKREFDLTKSFDTNPLFINVFEFNESDYSYTMELADETLKDYIESKTISELEKVKIIMKILKAMSQAHSENKIHRDISSKNVLMFRGKVKISDLGLGKNLDEIHSHQTFDTNGVGQYKYCAPEQMYSLKQADKQSDVFSLGRLINFIMTGNVVNNHHLFRGVSDKATNSSKEYRFEDANEMLKMLQRILEYHSSAKHVEKCQEKLKRGVFDDESEEFIMTRSDEQLCQMVLSSNNNEQACLIRYMQKNESSACDLIESINRKYQEFCGRFEDYDPFAKLAYMILCNNFSYRVNETAARVLNYVAWSVNRFSAQDLIKGLINRGVEPLIEEKLKDN</sequence>
<dbReference type="PROSITE" id="PS50011">
    <property type="entry name" value="PROTEIN_KINASE_DOM"/>
    <property type="match status" value="1"/>
</dbReference>
<feature type="domain" description="Protein kinase" evidence="6">
    <location>
        <begin position="127"/>
        <end position="385"/>
    </location>
</feature>
<name>A0A0H3JWT2_STAAM</name>
<dbReference type="SMR" id="A0A0H3JWT2"/>